<dbReference type="UniPathway" id="UPA00626">
    <property type="reaction ID" value="UER00678"/>
</dbReference>
<keyword evidence="7 9" id="KW-0005">Acetoin biosynthesis</keyword>
<dbReference type="PANTHER" id="PTHR35524">
    <property type="entry name" value="ALPHA-ACETOLACTATE DECARBOXYLASE"/>
    <property type="match status" value="1"/>
</dbReference>
<dbReference type="GO" id="GO:0047605">
    <property type="term" value="F:acetolactate decarboxylase activity"/>
    <property type="evidence" value="ECO:0007669"/>
    <property type="project" value="UniProtKB-UniRule"/>
</dbReference>
<comment type="similarity">
    <text evidence="3 9">Belongs to the alpha-acetolactate decarboxylase family.</text>
</comment>
<dbReference type="Gene3D" id="3.30.1330.80">
    <property type="entry name" value="Hypothetical protein, similar to alpha- acetolactate decarboxylase, domain 2"/>
    <property type="match status" value="2"/>
</dbReference>
<evidence type="ECO:0000256" key="4">
    <source>
        <dbReference type="ARBA" id="ARBA00013204"/>
    </source>
</evidence>
<keyword evidence="8 9" id="KW-0456">Lyase</keyword>
<comment type="pathway">
    <text evidence="2 9">Polyol metabolism; (R,R)-butane-2,3-diol biosynthesis; (R,R)-butane-2,3-diol from pyruvate: step 2/3.</text>
</comment>
<evidence type="ECO:0000256" key="9">
    <source>
        <dbReference type="PIRNR" id="PIRNR001332"/>
    </source>
</evidence>
<evidence type="ECO:0000256" key="1">
    <source>
        <dbReference type="ARBA" id="ARBA00001784"/>
    </source>
</evidence>
<sequence length="262" mass="29368">MKKYLILLLVGIALHQHGNAQQAKPHHLFTAGVASGLMGGLFEGFYPVSKLLQHGNFGLGAPDKIDGELLVLNGVAYQTTSTGATRVLPGNHLVSFAMVHPFVTKRRLRAPAVISKSMFFTMLDTLMPQKNGLYAVHIKGRFKYLKTRAFPPVTSHPYPTLASMIPQQKFFEFENIEGELVGYRLPAYMDNTNISGYHFHFLSADKKHGGHIVDLTLSGVTIEIDQLESYTVELPDTEEFRHFDFHQNRAEDIKQVERGSKE</sequence>
<dbReference type="PANTHER" id="PTHR35524:SF1">
    <property type="entry name" value="ALPHA-ACETOLACTATE DECARBOXYLASE"/>
    <property type="match status" value="1"/>
</dbReference>
<protein>
    <recommendedName>
        <fullName evidence="5 9">Alpha-acetolactate decarboxylase</fullName>
        <ecNumber evidence="4 9">4.1.1.5</ecNumber>
    </recommendedName>
</protein>
<keyword evidence="6 9" id="KW-0210">Decarboxylase</keyword>
<dbReference type="STRING" id="1419482.SAMN05444266_110161"/>
<dbReference type="AlphaFoldDB" id="A0A1M7L612"/>
<dbReference type="OrthoDB" id="8612680at2"/>
<evidence type="ECO:0000256" key="8">
    <source>
        <dbReference type="ARBA" id="ARBA00023239"/>
    </source>
</evidence>
<dbReference type="InterPro" id="IPR005128">
    <property type="entry name" value="Acetolactate_a_deCO2ase"/>
</dbReference>
<accession>A0A1M7L612</accession>
<evidence type="ECO:0000256" key="2">
    <source>
        <dbReference type="ARBA" id="ARBA00005170"/>
    </source>
</evidence>
<evidence type="ECO:0000313" key="10">
    <source>
        <dbReference type="EMBL" id="SHM73558.1"/>
    </source>
</evidence>
<organism evidence="10 11">
    <name type="scientific">Chitinophaga jiangningensis</name>
    <dbReference type="NCBI Taxonomy" id="1419482"/>
    <lineage>
        <taxon>Bacteria</taxon>
        <taxon>Pseudomonadati</taxon>
        <taxon>Bacteroidota</taxon>
        <taxon>Chitinophagia</taxon>
        <taxon>Chitinophagales</taxon>
        <taxon>Chitinophagaceae</taxon>
        <taxon>Chitinophaga</taxon>
    </lineage>
</organism>
<dbReference type="SUPFAM" id="SSF117856">
    <property type="entry name" value="AF0104/ALDC/Ptd012-like"/>
    <property type="match status" value="1"/>
</dbReference>
<dbReference type="EC" id="4.1.1.5" evidence="4 9"/>
<dbReference type="Pfam" id="PF03306">
    <property type="entry name" value="AAL_decarboxy"/>
    <property type="match status" value="1"/>
</dbReference>
<evidence type="ECO:0000256" key="7">
    <source>
        <dbReference type="ARBA" id="ARBA00023061"/>
    </source>
</evidence>
<proteinExistence type="inferred from homology"/>
<dbReference type="Proteomes" id="UP000184420">
    <property type="component" value="Unassembled WGS sequence"/>
</dbReference>
<dbReference type="GO" id="GO:0045151">
    <property type="term" value="P:acetoin biosynthetic process"/>
    <property type="evidence" value="ECO:0007669"/>
    <property type="project" value="UniProtKB-UniRule"/>
</dbReference>
<evidence type="ECO:0000256" key="5">
    <source>
        <dbReference type="ARBA" id="ARBA00020164"/>
    </source>
</evidence>
<gene>
    <name evidence="10" type="ORF">SAMN05444266_110161</name>
</gene>
<dbReference type="EMBL" id="FRBL01000010">
    <property type="protein sequence ID" value="SHM73558.1"/>
    <property type="molecule type" value="Genomic_DNA"/>
</dbReference>
<reference evidence="10 11" key="1">
    <citation type="submission" date="2016-11" db="EMBL/GenBank/DDBJ databases">
        <authorList>
            <person name="Jaros S."/>
            <person name="Januszkiewicz K."/>
            <person name="Wedrychowicz H."/>
        </authorList>
    </citation>
    <scope>NUCLEOTIDE SEQUENCE [LARGE SCALE GENOMIC DNA]</scope>
    <source>
        <strain evidence="10 11">DSM 27406</strain>
    </source>
</reference>
<evidence type="ECO:0000256" key="3">
    <source>
        <dbReference type="ARBA" id="ARBA00007106"/>
    </source>
</evidence>
<dbReference type="RefSeq" id="WP_083550744.1">
    <property type="nucleotide sequence ID" value="NZ_FRBL01000010.1"/>
</dbReference>
<dbReference type="CDD" id="cd17299">
    <property type="entry name" value="acetolactate_decarboxylase"/>
    <property type="match status" value="1"/>
</dbReference>
<evidence type="ECO:0000256" key="6">
    <source>
        <dbReference type="ARBA" id="ARBA00022793"/>
    </source>
</evidence>
<evidence type="ECO:0000313" key="11">
    <source>
        <dbReference type="Proteomes" id="UP000184420"/>
    </source>
</evidence>
<name>A0A1M7L612_9BACT</name>
<comment type="catalytic activity">
    <reaction evidence="1 9">
        <text>(2S)-2-acetolactate + H(+) = (R)-acetoin + CO2</text>
        <dbReference type="Rhea" id="RHEA:21580"/>
        <dbReference type="ChEBI" id="CHEBI:15378"/>
        <dbReference type="ChEBI" id="CHEBI:15686"/>
        <dbReference type="ChEBI" id="CHEBI:16526"/>
        <dbReference type="ChEBI" id="CHEBI:58476"/>
        <dbReference type="EC" id="4.1.1.5"/>
    </reaction>
</comment>
<dbReference type="PIRSF" id="PIRSF001332">
    <property type="entry name" value="Acetolac_decarb"/>
    <property type="match status" value="1"/>
</dbReference>
<keyword evidence="11" id="KW-1185">Reference proteome</keyword>